<dbReference type="RefSeq" id="XP_022838601.1">
    <property type="nucleotide sequence ID" value="XM_022984879.1"/>
</dbReference>
<comment type="caution">
    <text evidence="2">The sequence shown here is derived from an EMBL/GenBank/DDBJ whole genome shotgun (WGS) entry which is preliminary data.</text>
</comment>
<dbReference type="InParanoid" id="A0A090M575"/>
<name>A0A090M575_OSTTA</name>
<dbReference type="CDD" id="cd09917">
    <property type="entry name" value="F-box_SF"/>
    <property type="match status" value="1"/>
</dbReference>
<proteinExistence type="predicted"/>
<protein>
    <submittedName>
        <fullName evidence="2">Unnamed product</fullName>
    </submittedName>
</protein>
<gene>
    <name evidence="2" type="ORF">OT_ostta03g04780</name>
</gene>
<dbReference type="AlphaFoldDB" id="A0A090M575"/>
<reference evidence="3" key="1">
    <citation type="journal article" date="2006" name="Proc. Natl. Acad. Sci. U.S.A.">
        <title>Genome analysis of the smallest free-living eukaryote Ostreococcus tauri unveils many unique features.</title>
        <authorList>
            <person name="Derelle E."/>
            <person name="Ferraz C."/>
            <person name="Rombauts S."/>
            <person name="Rouze P."/>
            <person name="Worden A.Z."/>
            <person name="Robbens S."/>
            <person name="Partensky F."/>
            <person name="Degroeve S."/>
            <person name="Echeynie S."/>
            <person name="Cooke R."/>
            <person name="Saeys Y."/>
            <person name="Wuyts J."/>
            <person name="Jabbari K."/>
            <person name="Bowler C."/>
            <person name="Panaud O."/>
            <person name="Piegu B."/>
            <person name="Ball S.G."/>
            <person name="Ral J.-P."/>
            <person name="Bouget F.-Y."/>
            <person name="Piganeau G."/>
            <person name="De Baets B."/>
            <person name="Picard A."/>
            <person name="Delseny M."/>
            <person name="Demaille J."/>
            <person name="Van de Peer Y."/>
            <person name="Moreau H."/>
        </authorList>
    </citation>
    <scope>NUCLEOTIDE SEQUENCE [LARGE SCALE GENOMIC DNA]</scope>
    <source>
        <strain evidence="3">OTTH 0595 / CCAP 157/2 / RCC745</strain>
    </source>
</reference>
<feature type="region of interest" description="Disordered" evidence="1">
    <location>
        <begin position="1"/>
        <end position="35"/>
    </location>
</feature>
<evidence type="ECO:0000256" key="1">
    <source>
        <dbReference type="SAM" id="MobiDB-lite"/>
    </source>
</evidence>
<feature type="compositionally biased region" description="Low complexity" evidence="1">
    <location>
        <begin position="7"/>
        <end position="21"/>
    </location>
</feature>
<reference evidence="2 3" key="2">
    <citation type="journal article" date="2014" name="BMC Genomics">
        <title>An improved genome of the model marine alga Ostreococcus tauri unfolds by assessing Illumina de novo assemblies.</title>
        <authorList>
            <person name="Blanc-Mathieu R."/>
            <person name="Verhelst B."/>
            <person name="Derelle E."/>
            <person name="Rombauts S."/>
            <person name="Bouget F.Y."/>
            <person name="Carre I."/>
            <person name="Chateau A."/>
            <person name="Eyre-Walker A."/>
            <person name="Grimsley N."/>
            <person name="Moreau H."/>
            <person name="Piegu B."/>
            <person name="Rivals E."/>
            <person name="Schackwitz W."/>
            <person name="Van de Peer Y."/>
            <person name="Piganeau G."/>
        </authorList>
    </citation>
    <scope>NUCLEOTIDE SEQUENCE [LARGE SCALE GENOMIC DNA]</scope>
    <source>
        <strain evidence="3">OTTH 0595 / CCAP 157/2 / RCC745</strain>
    </source>
</reference>
<dbReference type="GeneID" id="9833010"/>
<evidence type="ECO:0000313" key="3">
    <source>
        <dbReference type="Proteomes" id="UP000009170"/>
    </source>
</evidence>
<dbReference type="KEGG" id="ota:OT_ostta03g04780"/>
<organism evidence="2 3">
    <name type="scientific">Ostreococcus tauri</name>
    <name type="common">Marine green alga</name>
    <dbReference type="NCBI Taxonomy" id="70448"/>
    <lineage>
        <taxon>Eukaryota</taxon>
        <taxon>Viridiplantae</taxon>
        <taxon>Chlorophyta</taxon>
        <taxon>Mamiellophyceae</taxon>
        <taxon>Mamiellales</taxon>
        <taxon>Bathycoccaceae</taxon>
        <taxon>Ostreococcus</taxon>
    </lineage>
</organism>
<dbReference type="SUPFAM" id="SSF81383">
    <property type="entry name" value="F-box domain"/>
    <property type="match status" value="1"/>
</dbReference>
<feature type="compositionally biased region" description="Basic and acidic residues" evidence="1">
    <location>
        <begin position="23"/>
        <end position="35"/>
    </location>
</feature>
<sequence length="252" mass="28073">MASDSGAGAVEATAEARATVGARRRDATPEDARAATRELTVSDAWRSTSGARATRTRRETMENARRAANEARSALLRTLSEDALSKVCDFLSAKDLASLECTSAYFYRPTRRNDRGLGICERAARIRAIRAPIVDMPPFYRNVSWKKKLNITEQRENPLTSRELFVGMWVRVKPNVDFVKCMCTQDVFGYAVGWEPGMEETCGKCYRVCIVSNDFRSTPVVGLSVAKGLVAITQSTTPTYGWYFPFEALTRI</sequence>
<dbReference type="EMBL" id="CAID01000003">
    <property type="protein sequence ID" value="CEF97289.1"/>
    <property type="molecule type" value="Genomic_DNA"/>
</dbReference>
<dbReference type="OrthoDB" id="10495542at2759"/>
<accession>A0A090M575</accession>
<dbReference type="Proteomes" id="UP000009170">
    <property type="component" value="Unassembled WGS sequence"/>
</dbReference>
<evidence type="ECO:0000313" key="2">
    <source>
        <dbReference type="EMBL" id="CEF97289.1"/>
    </source>
</evidence>
<dbReference type="InterPro" id="IPR036047">
    <property type="entry name" value="F-box-like_dom_sf"/>
</dbReference>
<keyword evidence="3" id="KW-1185">Reference proteome</keyword>